<dbReference type="Pfam" id="PF03208">
    <property type="entry name" value="PRA1"/>
    <property type="match status" value="1"/>
</dbReference>
<gene>
    <name evidence="9" type="ORF">FNV43_RR10777</name>
</gene>
<feature type="region of interest" description="Disordered" evidence="8">
    <location>
        <begin position="1"/>
        <end position="29"/>
    </location>
</feature>
<feature type="transmembrane region" description="Helical" evidence="7">
    <location>
        <begin position="66"/>
        <end position="83"/>
    </location>
</feature>
<keyword evidence="5 7" id="KW-1133">Transmembrane helix</keyword>
<accession>A0A8K0H4J9</accession>
<dbReference type="Proteomes" id="UP000796880">
    <property type="component" value="Unassembled WGS sequence"/>
</dbReference>
<sequence>MASYGTIQRPSTTSSSSTPSVPTDQPYEPKDSALKRVGDFKLIFPFNIPTTPESAAVRIIKNLGSYGVYYTLFIWLILFISLIPRRKVSLIFLTAMSYVTCLCLLLLRDCVVLQKIIDRRWLLPLLAVVTMVELVVTEAAIHLFVCLGCGIPVVLVHAVLLRPRDDVFVEEASGNVEVLVPLTKDTQNSQFVEDSV</sequence>
<organism evidence="9 10">
    <name type="scientific">Rhamnella rubrinervis</name>
    <dbReference type="NCBI Taxonomy" id="2594499"/>
    <lineage>
        <taxon>Eukaryota</taxon>
        <taxon>Viridiplantae</taxon>
        <taxon>Streptophyta</taxon>
        <taxon>Embryophyta</taxon>
        <taxon>Tracheophyta</taxon>
        <taxon>Spermatophyta</taxon>
        <taxon>Magnoliopsida</taxon>
        <taxon>eudicotyledons</taxon>
        <taxon>Gunneridae</taxon>
        <taxon>Pentapetalae</taxon>
        <taxon>rosids</taxon>
        <taxon>fabids</taxon>
        <taxon>Rosales</taxon>
        <taxon>Rhamnaceae</taxon>
        <taxon>rhamnoid group</taxon>
        <taxon>Rhamneae</taxon>
        <taxon>Rhamnella</taxon>
    </lineage>
</organism>
<proteinExistence type="inferred from homology"/>
<comment type="function">
    <text evidence="1 7">May be involved in both secretory and endocytic intracellular trafficking in the endosomal/prevacuolar compartments.</text>
</comment>
<dbReference type="InterPro" id="IPR004895">
    <property type="entry name" value="Prenylated_rab_accept_PRA1"/>
</dbReference>
<dbReference type="PANTHER" id="PTHR38519:SF3">
    <property type="entry name" value="PRA1 FAMILY PROTEIN"/>
    <property type="match status" value="1"/>
</dbReference>
<dbReference type="PANTHER" id="PTHR38519">
    <property type="entry name" value="PRA1 FAMILY PROTEIN"/>
    <property type="match status" value="1"/>
</dbReference>
<keyword evidence="4 7" id="KW-0812">Transmembrane</keyword>
<dbReference type="GO" id="GO:0016020">
    <property type="term" value="C:membrane"/>
    <property type="evidence" value="ECO:0007669"/>
    <property type="project" value="UniProtKB-SubCell"/>
</dbReference>
<protein>
    <recommendedName>
        <fullName evidence="7">PRA1 family protein</fullName>
    </recommendedName>
</protein>
<dbReference type="GO" id="GO:0005783">
    <property type="term" value="C:endoplasmic reticulum"/>
    <property type="evidence" value="ECO:0007669"/>
    <property type="project" value="UniProtKB-ARBA"/>
</dbReference>
<evidence type="ECO:0000256" key="8">
    <source>
        <dbReference type="SAM" id="MobiDB-lite"/>
    </source>
</evidence>
<evidence type="ECO:0000256" key="1">
    <source>
        <dbReference type="ARBA" id="ARBA00002501"/>
    </source>
</evidence>
<evidence type="ECO:0000313" key="9">
    <source>
        <dbReference type="EMBL" id="KAF3445601.1"/>
    </source>
</evidence>
<evidence type="ECO:0000313" key="10">
    <source>
        <dbReference type="Proteomes" id="UP000796880"/>
    </source>
</evidence>
<feature type="compositionally biased region" description="Low complexity" evidence="8">
    <location>
        <begin position="10"/>
        <end position="23"/>
    </location>
</feature>
<name>A0A8K0H4J9_9ROSA</name>
<evidence type="ECO:0000256" key="4">
    <source>
        <dbReference type="ARBA" id="ARBA00022692"/>
    </source>
</evidence>
<feature type="transmembrane region" description="Helical" evidence="7">
    <location>
        <begin position="142"/>
        <end position="161"/>
    </location>
</feature>
<comment type="similarity">
    <text evidence="3 7">Belongs to the PRA1 family.</text>
</comment>
<evidence type="ECO:0000256" key="5">
    <source>
        <dbReference type="ARBA" id="ARBA00022989"/>
    </source>
</evidence>
<reference evidence="9" key="1">
    <citation type="submission" date="2020-03" db="EMBL/GenBank/DDBJ databases">
        <title>A high-quality chromosome-level genome assembly of a woody plant with both climbing and erect habits, Rhamnella rubrinervis.</title>
        <authorList>
            <person name="Lu Z."/>
            <person name="Yang Y."/>
            <person name="Zhu X."/>
            <person name="Sun Y."/>
        </authorList>
    </citation>
    <scope>NUCLEOTIDE SEQUENCE</scope>
    <source>
        <strain evidence="9">BYM</strain>
        <tissue evidence="9">Leaf</tissue>
    </source>
</reference>
<evidence type="ECO:0000256" key="3">
    <source>
        <dbReference type="ARBA" id="ARBA00006483"/>
    </source>
</evidence>
<evidence type="ECO:0000256" key="6">
    <source>
        <dbReference type="ARBA" id="ARBA00023136"/>
    </source>
</evidence>
<comment type="subcellular location">
    <subcellularLocation>
        <location evidence="2">Endomembrane system</location>
        <topology evidence="2">Multi-pass membrane protein</topology>
    </subcellularLocation>
    <subcellularLocation>
        <location evidence="7">Membrane</location>
        <topology evidence="7">Multi-pass membrane protein</topology>
    </subcellularLocation>
</comment>
<keyword evidence="6 7" id="KW-0472">Membrane</keyword>
<comment type="caution">
    <text evidence="9">The sequence shown here is derived from an EMBL/GenBank/DDBJ whole genome shotgun (WGS) entry which is preliminary data.</text>
</comment>
<keyword evidence="7" id="KW-0813">Transport</keyword>
<dbReference type="EMBL" id="VOIH02000005">
    <property type="protein sequence ID" value="KAF3445601.1"/>
    <property type="molecule type" value="Genomic_DNA"/>
</dbReference>
<dbReference type="AlphaFoldDB" id="A0A8K0H4J9"/>
<feature type="transmembrane region" description="Helical" evidence="7">
    <location>
        <begin position="119"/>
        <end position="136"/>
    </location>
</feature>
<evidence type="ECO:0000256" key="2">
    <source>
        <dbReference type="ARBA" id="ARBA00004127"/>
    </source>
</evidence>
<dbReference type="GO" id="GO:0016192">
    <property type="term" value="P:vesicle-mediated transport"/>
    <property type="evidence" value="ECO:0007669"/>
    <property type="project" value="UniProtKB-ARBA"/>
</dbReference>
<feature type="transmembrane region" description="Helical" evidence="7">
    <location>
        <begin position="89"/>
        <end position="107"/>
    </location>
</feature>
<dbReference type="OrthoDB" id="690149at2759"/>
<evidence type="ECO:0000256" key="7">
    <source>
        <dbReference type="RuleBase" id="RU363107"/>
    </source>
</evidence>
<keyword evidence="10" id="KW-1185">Reference proteome</keyword>